<comment type="subcellular location">
    <subcellularLocation>
        <location evidence="1">Nucleus</location>
    </subcellularLocation>
</comment>
<evidence type="ECO:0000256" key="1">
    <source>
        <dbReference type="ARBA" id="ARBA00004123"/>
    </source>
</evidence>
<evidence type="ECO:0000256" key="3">
    <source>
        <dbReference type="ARBA" id="ARBA00023125"/>
    </source>
</evidence>
<dbReference type="EnsemblPlants" id="OBART03G08090.1">
    <property type="protein sequence ID" value="OBART03G08090.1"/>
    <property type="gene ID" value="OBART03G08090"/>
</dbReference>
<dbReference type="GO" id="GO:0003677">
    <property type="term" value="F:DNA binding"/>
    <property type="evidence" value="ECO:0007669"/>
    <property type="project" value="UniProtKB-KW"/>
</dbReference>
<dbReference type="PaxDb" id="65489-OBART03G08090.1"/>
<sequence length="230" mass="26088">MEDQMANLRLTDFEFFRIILPGSSKTKLKLPYKFARELGDRELREARLRVAGEGRRPWDVKVFDDDVSGDVYLGRGWQEFARAHDLQSGSSSSSDSSDAAAAAAAEGVGDVALSQFAVTLRQCNLEDKQAQYLNVPMEFQEAHEYARREKVVLRMRGEAWTVRLKHSRRERGQRTAFRYGWHRFCVDNGLAVGDTCFFRVLREGDLRRGGAADDHVLKVAVRKADGTTLE</sequence>
<evidence type="ECO:0000259" key="6">
    <source>
        <dbReference type="PROSITE" id="PS50863"/>
    </source>
</evidence>
<dbReference type="AlphaFoldDB" id="A0A0D3FFC8"/>
<dbReference type="SUPFAM" id="SSF101936">
    <property type="entry name" value="DNA-binding pseudobarrel domain"/>
    <property type="match status" value="2"/>
</dbReference>
<dbReference type="InterPro" id="IPR015300">
    <property type="entry name" value="DNA-bd_pseudobarrel_sf"/>
</dbReference>
<dbReference type="CDD" id="cd10017">
    <property type="entry name" value="B3_DNA"/>
    <property type="match status" value="2"/>
</dbReference>
<dbReference type="InterPro" id="IPR039218">
    <property type="entry name" value="REM_fam"/>
</dbReference>
<keyword evidence="2" id="KW-0805">Transcription regulation</keyword>
<accession>A0A0D3FFC8</accession>
<dbReference type="SMART" id="SM01019">
    <property type="entry name" value="B3"/>
    <property type="match status" value="2"/>
</dbReference>
<evidence type="ECO:0000313" key="8">
    <source>
        <dbReference type="Proteomes" id="UP000026960"/>
    </source>
</evidence>
<dbReference type="Proteomes" id="UP000026960">
    <property type="component" value="Chromosome 3"/>
</dbReference>
<feature type="domain" description="TF-B3" evidence="6">
    <location>
        <begin position="118"/>
        <end position="225"/>
    </location>
</feature>
<dbReference type="HOGENOM" id="CLU_015069_4_0_1"/>
<dbReference type="PANTHER" id="PTHR31674:SF95">
    <property type="entry name" value="B3 DOMAIN-CONTAINING PROTEIN OS03G0212300"/>
    <property type="match status" value="1"/>
</dbReference>
<keyword evidence="8" id="KW-1185">Reference proteome</keyword>
<dbReference type="eggNOG" id="ENOG502S1AK">
    <property type="taxonomic scope" value="Eukaryota"/>
</dbReference>
<dbReference type="STRING" id="65489.A0A0D3FFC8"/>
<evidence type="ECO:0000256" key="5">
    <source>
        <dbReference type="ARBA" id="ARBA00023242"/>
    </source>
</evidence>
<keyword evidence="4" id="KW-0804">Transcription</keyword>
<dbReference type="PANTHER" id="PTHR31674">
    <property type="entry name" value="B3 DOMAIN-CONTAINING PROTEIN REM-LIKE 3-RELATED"/>
    <property type="match status" value="1"/>
</dbReference>
<feature type="domain" description="TF-B3" evidence="6">
    <location>
        <begin position="13"/>
        <end position="117"/>
    </location>
</feature>
<dbReference type="PROSITE" id="PS50863">
    <property type="entry name" value="B3"/>
    <property type="match status" value="2"/>
</dbReference>
<dbReference type="InterPro" id="IPR003340">
    <property type="entry name" value="B3_DNA-bd"/>
</dbReference>
<name>A0A0D3FFC8_9ORYZ</name>
<reference evidence="7" key="2">
    <citation type="submission" date="2015-03" db="UniProtKB">
        <authorList>
            <consortium name="EnsemblPlants"/>
        </authorList>
    </citation>
    <scope>IDENTIFICATION</scope>
</reference>
<proteinExistence type="predicted"/>
<dbReference type="Gramene" id="OBART03G08090.1">
    <property type="protein sequence ID" value="OBART03G08090.1"/>
    <property type="gene ID" value="OBART03G08090"/>
</dbReference>
<evidence type="ECO:0000313" key="7">
    <source>
        <dbReference type="EnsemblPlants" id="OBART03G08090.1"/>
    </source>
</evidence>
<organism evidence="7">
    <name type="scientific">Oryza barthii</name>
    <dbReference type="NCBI Taxonomy" id="65489"/>
    <lineage>
        <taxon>Eukaryota</taxon>
        <taxon>Viridiplantae</taxon>
        <taxon>Streptophyta</taxon>
        <taxon>Embryophyta</taxon>
        <taxon>Tracheophyta</taxon>
        <taxon>Spermatophyta</taxon>
        <taxon>Magnoliopsida</taxon>
        <taxon>Liliopsida</taxon>
        <taxon>Poales</taxon>
        <taxon>Poaceae</taxon>
        <taxon>BOP clade</taxon>
        <taxon>Oryzoideae</taxon>
        <taxon>Oryzeae</taxon>
        <taxon>Oryzinae</taxon>
        <taxon>Oryza</taxon>
    </lineage>
</organism>
<evidence type="ECO:0000256" key="4">
    <source>
        <dbReference type="ARBA" id="ARBA00023163"/>
    </source>
</evidence>
<evidence type="ECO:0000256" key="2">
    <source>
        <dbReference type="ARBA" id="ARBA00023015"/>
    </source>
</evidence>
<dbReference type="Gene3D" id="2.40.330.10">
    <property type="entry name" value="DNA-binding pseudobarrel domain"/>
    <property type="match status" value="2"/>
</dbReference>
<keyword evidence="3" id="KW-0238">DNA-binding</keyword>
<dbReference type="GO" id="GO:0005634">
    <property type="term" value="C:nucleus"/>
    <property type="evidence" value="ECO:0007669"/>
    <property type="project" value="UniProtKB-SubCell"/>
</dbReference>
<dbReference type="Pfam" id="PF02362">
    <property type="entry name" value="B3"/>
    <property type="match status" value="2"/>
</dbReference>
<reference evidence="7" key="1">
    <citation type="journal article" date="2009" name="Rice">
        <title>De Novo Next Generation Sequencing of Plant Genomes.</title>
        <authorList>
            <person name="Rounsley S."/>
            <person name="Marri P.R."/>
            <person name="Yu Y."/>
            <person name="He R."/>
            <person name="Sisneros N."/>
            <person name="Goicoechea J.L."/>
            <person name="Lee S.J."/>
            <person name="Angelova A."/>
            <person name="Kudrna D."/>
            <person name="Luo M."/>
            <person name="Affourtit J."/>
            <person name="Desany B."/>
            <person name="Knight J."/>
            <person name="Niazi F."/>
            <person name="Egholm M."/>
            <person name="Wing R.A."/>
        </authorList>
    </citation>
    <scope>NUCLEOTIDE SEQUENCE [LARGE SCALE GENOMIC DNA]</scope>
    <source>
        <strain evidence="7">cv. IRGC 105608</strain>
    </source>
</reference>
<protein>
    <recommendedName>
        <fullName evidence="6">TF-B3 domain-containing protein</fullName>
    </recommendedName>
</protein>
<keyword evidence="5" id="KW-0539">Nucleus</keyword>